<dbReference type="PANTHER" id="PTHR31662:SF1">
    <property type="entry name" value="OS01G0249900 PROTEIN"/>
    <property type="match status" value="1"/>
</dbReference>
<dbReference type="OrthoDB" id="669440at2759"/>
<evidence type="ECO:0000313" key="5">
    <source>
        <dbReference type="Proteomes" id="UP000541444"/>
    </source>
</evidence>
<comment type="similarity">
    <text evidence="1">Belongs to the GeBP family.</text>
</comment>
<feature type="compositionally biased region" description="Acidic residues" evidence="2">
    <location>
        <begin position="1"/>
        <end position="34"/>
    </location>
</feature>
<dbReference type="Pfam" id="PF04504">
    <property type="entry name" value="GeBP-like_DBD"/>
    <property type="match status" value="1"/>
</dbReference>
<accession>A0A7J7NYL1</accession>
<sequence length="375" mass="41396">MSSIKEEEEDLSIDSPLESEEEEEEEDEDLDSDSSDSNPNKYSVVDDTLTPINPIPITSVTLTPPIETPDPKRQRIEQTLTPTTITHIKPSPSPSATIDESRRLFQRLWTDEDEIGLLQGFLDYTRSKTSLSSSGGSHHIDTAPFYDQIRSKLQLDFNKNQLVDKLRRLKKKYRNFVNRVSNGKDFSFKSPHDQATFEICQKIWTGDGSFISSGGGSGIGIGIEDVTVAIADSEEQKPHFNNGVGAGAVDVNVKVVPIPRPRIRSRKIAGLEDGSNSGSFSSVIEDTVRSCLSPLIKELVNCGNNGVGLNSGVGFGLGGMGLSPFPLNLSRGEAVDEKWRKQQILELEVYSKRVELVQDQIKLKLEELRTTTTDS</sequence>
<evidence type="ECO:0000256" key="1">
    <source>
        <dbReference type="ARBA" id="ARBA00010820"/>
    </source>
</evidence>
<dbReference type="AlphaFoldDB" id="A0A7J7NYL1"/>
<evidence type="ECO:0000259" key="3">
    <source>
        <dbReference type="Pfam" id="PF04504"/>
    </source>
</evidence>
<feature type="region of interest" description="Disordered" evidence="2">
    <location>
        <begin position="1"/>
        <end position="71"/>
    </location>
</feature>
<name>A0A7J7NYL1_9MAGN</name>
<comment type="caution">
    <text evidence="4">The sequence shown here is derived from an EMBL/GenBank/DDBJ whole genome shotgun (WGS) entry which is preliminary data.</text>
</comment>
<dbReference type="InterPro" id="IPR007592">
    <property type="entry name" value="GEBP"/>
</dbReference>
<dbReference type="PANTHER" id="PTHR31662">
    <property type="entry name" value="BNAANNG10740D PROTEIN-RELATED"/>
    <property type="match status" value="1"/>
</dbReference>
<dbReference type="GO" id="GO:0005634">
    <property type="term" value="C:nucleus"/>
    <property type="evidence" value="ECO:0007669"/>
    <property type="project" value="TreeGrafter"/>
</dbReference>
<evidence type="ECO:0000256" key="2">
    <source>
        <dbReference type="SAM" id="MobiDB-lite"/>
    </source>
</evidence>
<feature type="domain" description="Glabrous enhancer-binding protein-like DBD" evidence="3">
    <location>
        <begin position="105"/>
        <end position="204"/>
    </location>
</feature>
<dbReference type="EMBL" id="JACGCM010000440">
    <property type="protein sequence ID" value="KAF6172257.1"/>
    <property type="molecule type" value="Genomic_DNA"/>
</dbReference>
<proteinExistence type="inferred from homology"/>
<dbReference type="GO" id="GO:0006355">
    <property type="term" value="P:regulation of DNA-templated transcription"/>
    <property type="evidence" value="ECO:0007669"/>
    <property type="project" value="InterPro"/>
</dbReference>
<reference evidence="4 5" key="1">
    <citation type="journal article" date="2020" name="IScience">
        <title>Genome Sequencing of the Endangered Kingdonia uniflora (Circaeasteraceae, Ranunculales) Reveals Potential Mechanisms of Evolutionary Specialization.</title>
        <authorList>
            <person name="Sun Y."/>
            <person name="Deng T."/>
            <person name="Zhang A."/>
            <person name="Moore M.J."/>
            <person name="Landis J.B."/>
            <person name="Lin N."/>
            <person name="Zhang H."/>
            <person name="Zhang X."/>
            <person name="Huang J."/>
            <person name="Zhang X."/>
            <person name="Sun H."/>
            <person name="Wang H."/>
        </authorList>
    </citation>
    <scope>NUCLEOTIDE SEQUENCE [LARGE SCALE GENOMIC DNA]</scope>
    <source>
        <strain evidence="4">TB1705</strain>
        <tissue evidence="4">Leaf</tissue>
    </source>
</reference>
<protein>
    <recommendedName>
        <fullName evidence="3">Glabrous enhancer-binding protein-like DBD domain-containing protein</fullName>
    </recommendedName>
</protein>
<gene>
    <name evidence="4" type="ORF">GIB67_024879</name>
</gene>
<organism evidence="4 5">
    <name type="scientific">Kingdonia uniflora</name>
    <dbReference type="NCBI Taxonomy" id="39325"/>
    <lineage>
        <taxon>Eukaryota</taxon>
        <taxon>Viridiplantae</taxon>
        <taxon>Streptophyta</taxon>
        <taxon>Embryophyta</taxon>
        <taxon>Tracheophyta</taxon>
        <taxon>Spermatophyta</taxon>
        <taxon>Magnoliopsida</taxon>
        <taxon>Ranunculales</taxon>
        <taxon>Circaeasteraceae</taxon>
        <taxon>Kingdonia</taxon>
    </lineage>
</organism>
<dbReference type="Proteomes" id="UP000541444">
    <property type="component" value="Unassembled WGS sequence"/>
</dbReference>
<keyword evidence="5" id="KW-1185">Reference proteome</keyword>
<evidence type="ECO:0000313" key="4">
    <source>
        <dbReference type="EMBL" id="KAF6172257.1"/>
    </source>
</evidence>
<dbReference type="InterPro" id="IPR053932">
    <property type="entry name" value="GeBP-like_DBD"/>
</dbReference>